<evidence type="ECO:0000256" key="2">
    <source>
        <dbReference type="ARBA" id="ARBA00022692"/>
    </source>
</evidence>
<comment type="caution">
    <text evidence="8">The sequence shown here is derived from an EMBL/GenBank/DDBJ whole genome shotgun (WGS) entry which is preliminary data.</text>
</comment>
<accession>A0AAD5UU92</accession>
<keyword evidence="9" id="KW-1185">Reference proteome</keyword>
<evidence type="ECO:0000256" key="5">
    <source>
        <dbReference type="SAM" id="MobiDB-lite"/>
    </source>
</evidence>
<evidence type="ECO:0000313" key="9">
    <source>
        <dbReference type="Proteomes" id="UP001212997"/>
    </source>
</evidence>
<dbReference type="Proteomes" id="UP001212997">
    <property type="component" value="Unassembled WGS sequence"/>
</dbReference>
<dbReference type="InterPro" id="IPR004864">
    <property type="entry name" value="LEA_2"/>
</dbReference>
<gene>
    <name evidence="8" type="ORF">NLI96_g11406</name>
</gene>
<dbReference type="Pfam" id="PF03168">
    <property type="entry name" value="LEA_2"/>
    <property type="match status" value="1"/>
</dbReference>
<feature type="transmembrane region" description="Helical" evidence="6">
    <location>
        <begin position="124"/>
        <end position="147"/>
    </location>
</feature>
<feature type="region of interest" description="Disordered" evidence="5">
    <location>
        <begin position="57"/>
        <end position="79"/>
    </location>
</feature>
<dbReference type="InterPro" id="IPR044839">
    <property type="entry name" value="NDR1-like"/>
</dbReference>
<keyword evidence="2 6" id="KW-0812">Transmembrane</keyword>
<dbReference type="EMBL" id="JANAWD010000755">
    <property type="protein sequence ID" value="KAJ3476082.1"/>
    <property type="molecule type" value="Genomic_DNA"/>
</dbReference>
<name>A0AAD5UU92_9APHY</name>
<reference evidence="8" key="1">
    <citation type="submission" date="2022-07" db="EMBL/GenBank/DDBJ databases">
        <title>Genome Sequence of Physisporinus lineatus.</title>
        <authorList>
            <person name="Buettner E."/>
        </authorList>
    </citation>
    <scope>NUCLEOTIDE SEQUENCE</scope>
    <source>
        <strain evidence="8">VT162</strain>
    </source>
</reference>
<keyword evidence="3 6" id="KW-1133">Transmembrane helix</keyword>
<dbReference type="Gene3D" id="2.60.40.1820">
    <property type="match status" value="1"/>
</dbReference>
<evidence type="ECO:0000259" key="7">
    <source>
        <dbReference type="Pfam" id="PF03168"/>
    </source>
</evidence>
<dbReference type="AlphaFoldDB" id="A0AAD5UU92"/>
<dbReference type="PANTHER" id="PTHR31234">
    <property type="entry name" value="LATE EMBRYOGENESIS ABUNDANT (LEA) HYDROXYPROLINE-RICH GLYCOPROTEIN FAMILY"/>
    <property type="match status" value="1"/>
</dbReference>
<evidence type="ECO:0000256" key="3">
    <source>
        <dbReference type="ARBA" id="ARBA00022989"/>
    </source>
</evidence>
<protein>
    <recommendedName>
        <fullName evidence="7">Late embryogenesis abundant protein LEA-2 subgroup domain-containing protein</fullName>
    </recommendedName>
</protein>
<organism evidence="8 9">
    <name type="scientific">Meripilus lineatus</name>
    <dbReference type="NCBI Taxonomy" id="2056292"/>
    <lineage>
        <taxon>Eukaryota</taxon>
        <taxon>Fungi</taxon>
        <taxon>Dikarya</taxon>
        <taxon>Basidiomycota</taxon>
        <taxon>Agaricomycotina</taxon>
        <taxon>Agaricomycetes</taxon>
        <taxon>Polyporales</taxon>
        <taxon>Meripilaceae</taxon>
        <taxon>Meripilus</taxon>
    </lineage>
</organism>
<dbReference type="SUPFAM" id="SSF117070">
    <property type="entry name" value="LEA14-like"/>
    <property type="match status" value="1"/>
</dbReference>
<evidence type="ECO:0000256" key="6">
    <source>
        <dbReference type="SAM" id="Phobius"/>
    </source>
</evidence>
<dbReference type="GO" id="GO:0016020">
    <property type="term" value="C:membrane"/>
    <property type="evidence" value="ECO:0007669"/>
    <property type="project" value="UniProtKB-SubCell"/>
</dbReference>
<evidence type="ECO:0000256" key="1">
    <source>
        <dbReference type="ARBA" id="ARBA00004167"/>
    </source>
</evidence>
<dbReference type="GO" id="GO:0098542">
    <property type="term" value="P:defense response to other organism"/>
    <property type="evidence" value="ECO:0007669"/>
    <property type="project" value="InterPro"/>
</dbReference>
<feature type="domain" description="Late embryogenesis abundant protein LEA-2 subgroup" evidence="7">
    <location>
        <begin position="181"/>
        <end position="279"/>
    </location>
</feature>
<dbReference type="PANTHER" id="PTHR31234:SF2">
    <property type="entry name" value="OS05G0199100 PROTEIN"/>
    <property type="match status" value="1"/>
</dbReference>
<keyword evidence="4 6" id="KW-0472">Membrane</keyword>
<comment type="subcellular location">
    <subcellularLocation>
        <location evidence="1">Membrane</location>
        <topology evidence="1">Single-pass membrane protein</topology>
    </subcellularLocation>
</comment>
<sequence length="322" mass="35568">MAYNEPYGAQNYARYPPQNQQYHDGMEVYNPYDNTQPHQTYDQGGYGYHDTGYGGGNYGGGYSDEPNQAAGANKERERSVFDDEAPLASRALGPKSRSSLKRWRYEHQGNLWTGGSRIRCFGRFFCCTVLIFLFLFISIILSLALWIRPPNIDISDVMVPTSTSAIQLQNDGVTVNLGVNITVDNPNYFSVKFDEIKLDIIYPVNNLRVGGGSSKDVDIKSNKQTNFTLPFALTYSESADTNFAVLRDIAGRCGLVDGAASQNLDVRYKITLAFKVLFIPIKPSISNSFSFPCPLSSSQIDGLLKSAGIDPSSLLPLLMTLA</sequence>
<evidence type="ECO:0000256" key="4">
    <source>
        <dbReference type="ARBA" id="ARBA00023136"/>
    </source>
</evidence>
<proteinExistence type="predicted"/>
<evidence type="ECO:0000313" key="8">
    <source>
        <dbReference type="EMBL" id="KAJ3476082.1"/>
    </source>
</evidence>